<dbReference type="Pfam" id="PF24809">
    <property type="entry name" value="DUF7708"/>
    <property type="match status" value="1"/>
</dbReference>
<reference evidence="2 3" key="1">
    <citation type="journal article" date="2013" name="BMC Genomics">
        <title>Genomics-driven discovery of the pneumocandin biosynthetic gene cluster in the fungus Glarea lozoyensis.</title>
        <authorList>
            <person name="Chen L."/>
            <person name="Yue Q."/>
            <person name="Zhang X."/>
            <person name="Xiang M."/>
            <person name="Wang C."/>
            <person name="Li S."/>
            <person name="Che Y."/>
            <person name="Ortiz-Lopez F.J."/>
            <person name="Bills G.F."/>
            <person name="Liu X."/>
            <person name="An Z."/>
        </authorList>
    </citation>
    <scope>NUCLEOTIDE SEQUENCE [LARGE SCALE GENOMIC DNA]</scope>
    <source>
        <strain evidence="3">ATCC 20868 / MF5171</strain>
    </source>
</reference>
<dbReference type="EMBL" id="KE145352">
    <property type="protein sequence ID" value="EPE36904.1"/>
    <property type="molecule type" value="Genomic_DNA"/>
</dbReference>
<protein>
    <recommendedName>
        <fullName evidence="1">DUF7708 domain-containing protein</fullName>
    </recommendedName>
</protein>
<dbReference type="Proteomes" id="UP000016922">
    <property type="component" value="Unassembled WGS sequence"/>
</dbReference>
<dbReference type="STRING" id="1116229.S3DIC5"/>
<dbReference type="InterPro" id="IPR056125">
    <property type="entry name" value="DUF7708"/>
</dbReference>
<evidence type="ECO:0000313" key="3">
    <source>
        <dbReference type="Proteomes" id="UP000016922"/>
    </source>
</evidence>
<dbReference type="OrthoDB" id="61900at2759"/>
<keyword evidence="3" id="KW-1185">Reference proteome</keyword>
<name>S3DIC5_GLAL2</name>
<accession>S3DIC5</accession>
<evidence type="ECO:0000259" key="1">
    <source>
        <dbReference type="Pfam" id="PF24809"/>
    </source>
</evidence>
<sequence>MLSHYNGANHGADWADNVFKEAVAEFTATIPKKSSKSESVSDLQPSRLEYIITCLSRAQLQYQDLRGNPKIRKCLTAFAQKVHYYGAVTDALAQGSPQYVSFVYGAMKLVFVGAVNHEKSLAIIVDGYAK</sequence>
<dbReference type="HOGENOM" id="CLU_1938359_0_0_1"/>
<evidence type="ECO:0000313" key="2">
    <source>
        <dbReference type="EMBL" id="EPE36904.1"/>
    </source>
</evidence>
<dbReference type="AlphaFoldDB" id="S3DIC5"/>
<dbReference type="RefSeq" id="XP_008076219.1">
    <property type="nucleotide sequence ID" value="XM_008078028.1"/>
</dbReference>
<dbReference type="KEGG" id="glz:GLAREA_09067"/>
<proteinExistence type="predicted"/>
<gene>
    <name evidence="2" type="ORF">GLAREA_09067</name>
</gene>
<dbReference type="GeneID" id="19468115"/>
<feature type="domain" description="DUF7708" evidence="1">
    <location>
        <begin position="73"/>
        <end position="126"/>
    </location>
</feature>
<organism evidence="2 3">
    <name type="scientific">Glarea lozoyensis (strain ATCC 20868 / MF5171)</name>
    <dbReference type="NCBI Taxonomy" id="1116229"/>
    <lineage>
        <taxon>Eukaryota</taxon>
        <taxon>Fungi</taxon>
        <taxon>Dikarya</taxon>
        <taxon>Ascomycota</taxon>
        <taxon>Pezizomycotina</taxon>
        <taxon>Leotiomycetes</taxon>
        <taxon>Helotiales</taxon>
        <taxon>Helotiaceae</taxon>
        <taxon>Glarea</taxon>
    </lineage>
</organism>